<feature type="transmembrane region" description="Helical" evidence="1">
    <location>
        <begin position="39"/>
        <end position="58"/>
    </location>
</feature>
<comment type="caution">
    <text evidence="2">The sequence shown here is derived from an EMBL/GenBank/DDBJ whole genome shotgun (WGS) entry which is preliminary data.</text>
</comment>
<protein>
    <submittedName>
        <fullName evidence="2">ABC transporter permease</fullName>
    </submittedName>
</protein>
<name>A0A3M2L7G7_9NOCA</name>
<keyword evidence="1" id="KW-0472">Membrane</keyword>
<feature type="transmembrane region" description="Helical" evidence="1">
    <location>
        <begin position="477"/>
        <end position="497"/>
    </location>
</feature>
<gene>
    <name evidence="2" type="ORF">EBN03_10710</name>
</gene>
<feature type="transmembrane region" description="Helical" evidence="1">
    <location>
        <begin position="360"/>
        <end position="381"/>
    </location>
</feature>
<reference evidence="2 3" key="1">
    <citation type="submission" date="2018-10" db="EMBL/GenBank/DDBJ databases">
        <title>Isolation from cow dung.</title>
        <authorList>
            <person name="Ling L."/>
        </authorList>
    </citation>
    <scope>NUCLEOTIDE SEQUENCE [LARGE SCALE GENOMIC DNA]</scope>
    <source>
        <strain evidence="2 3">NEAU-LL90</strain>
    </source>
</reference>
<proteinExistence type="predicted"/>
<sequence>MITAAPARPVHSLSLPRPRFDEFTGVARTSRLILRRDRVILPLWVTTFAILLPITYAGSIRAVYRTDADLASFALATNANHAEVALYGPVYLATLGAVTIWKAQILNAILAVAVVLTVIRHTRTEEEAGRSELLGAGTIGRYAGLTSAVLVASAASVLSGLGFTVLLRGYDLPAAGSVAFGLGLASTGILFAAVAAVCAQLSASARTARGLALGVVGAAFAVRAVGDLGSGTLSWFSPLGWPILMRPYAGERWWVPILPLAATVAVLAVAAALAAHRDLGGGMIAERAGAARAGRTVSGPFGLAWHLHRVALMAWIVGLALYGVLFGSSVTSVSGQMGSNEGFQKYIERLGGAAALDDTVVGLALGILAMMISGYAVSAVLRLHTEETEQRAEAVLAGSIGRIRWAATHLLFAFGGPAVAMLAAGLTAGLTYGAAVHDFHRTVPACLAGAAVQLPAVWFTAAVTVALVGAAPRIASAAWAVYTGFLLVYILGATTWFPRWARDLEPFGRLPKLPGGHFTATAVAWELGLAAVLTGAGLVAFRRRDLG</sequence>
<feature type="transmembrane region" description="Helical" evidence="1">
    <location>
        <begin position="178"/>
        <end position="199"/>
    </location>
</feature>
<dbReference type="AlphaFoldDB" id="A0A3M2L7G7"/>
<organism evidence="2 3">
    <name type="scientific">Nocardia stercoris</name>
    <dbReference type="NCBI Taxonomy" id="2483361"/>
    <lineage>
        <taxon>Bacteria</taxon>
        <taxon>Bacillati</taxon>
        <taxon>Actinomycetota</taxon>
        <taxon>Actinomycetes</taxon>
        <taxon>Mycobacteriales</taxon>
        <taxon>Nocardiaceae</taxon>
        <taxon>Nocardia</taxon>
    </lineage>
</organism>
<evidence type="ECO:0000313" key="2">
    <source>
        <dbReference type="EMBL" id="RMI33569.1"/>
    </source>
</evidence>
<feature type="transmembrane region" description="Helical" evidence="1">
    <location>
        <begin position="447"/>
        <end position="470"/>
    </location>
</feature>
<feature type="transmembrane region" description="Helical" evidence="1">
    <location>
        <begin position="310"/>
        <end position="330"/>
    </location>
</feature>
<feature type="transmembrane region" description="Helical" evidence="1">
    <location>
        <begin position="410"/>
        <end position="435"/>
    </location>
</feature>
<dbReference type="RefSeq" id="WP_122187768.1">
    <property type="nucleotide sequence ID" value="NZ_RFFH01000003.1"/>
</dbReference>
<accession>A0A3M2L7G7</accession>
<feature type="transmembrane region" description="Helical" evidence="1">
    <location>
        <begin position="253"/>
        <end position="275"/>
    </location>
</feature>
<dbReference type="OrthoDB" id="2014935at2"/>
<evidence type="ECO:0000256" key="1">
    <source>
        <dbReference type="SAM" id="Phobius"/>
    </source>
</evidence>
<feature type="transmembrane region" description="Helical" evidence="1">
    <location>
        <begin position="211"/>
        <end position="233"/>
    </location>
</feature>
<dbReference type="Proteomes" id="UP000279275">
    <property type="component" value="Unassembled WGS sequence"/>
</dbReference>
<feature type="transmembrane region" description="Helical" evidence="1">
    <location>
        <begin position="90"/>
        <end position="119"/>
    </location>
</feature>
<keyword evidence="1" id="KW-0812">Transmembrane</keyword>
<evidence type="ECO:0000313" key="3">
    <source>
        <dbReference type="Proteomes" id="UP000279275"/>
    </source>
</evidence>
<feature type="transmembrane region" description="Helical" evidence="1">
    <location>
        <begin position="517"/>
        <end position="541"/>
    </location>
</feature>
<keyword evidence="3" id="KW-1185">Reference proteome</keyword>
<keyword evidence="1" id="KW-1133">Transmembrane helix</keyword>
<feature type="transmembrane region" description="Helical" evidence="1">
    <location>
        <begin position="139"/>
        <end position="166"/>
    </location>
</feature>
<dbReference type="EMBL" id="RFFH01000003">
    <property type="protein sequence ID" value="RMI33569.1"/>
    <property type="molecule type" value="Genomic_DNA"/>
</dbReference>